<keyword evidence="8" id="KW-0862">Zinc</keyword>
<protein>
    <recommendedName>
        <fullName evidence="3">DNA-3-methyladenine glycosylase II</fullName>
        <ecNumber evidence="3">3.2.2.21</ecNumber>
    </recommendedName>
</protein>
<dbReference type="SMART" id="SM00478">
    <property type="entry name" value="ENDO3c"/>
    <property type="match status" value="1"/>
</dbReference>
<organism evidence="15 16">
    <name type="scientific">Actinomadura chokoriensis</name>
    <dbReference type="NCBI Taxonomy" id="454156"/>
    <lineage>
        <taxon>Bacteria</taxon>
        <taxon>Bacillati</taxon>
        <taxon>Actinomycetota</taxon>
        <taxon>Actinomycetes</taxon>
        <taxon>Streptosporangiales</taxon>
        <taxon>Thermomonosporaceae</taxon>
        <taxon>Actinomadura</taxon>
    </lineage>
</organism>
<name>A0ABV4R1I0_9ACTN</name>
<dbReference type="Gene3D" id="1.10.10.60">
    <property type="entry name" value="Homeodomain-like"/>
    <property type="match status" value="1"/>
</dbReference>
<feature type="domain" description="HTH araC/xylS-type" evidence="14">
    <location>
        <begin position="86"/>
        <end position="184"/>
    </location>
</feature>
<dbReference type="InterPro" id="IPR009057">
    <property type="entry name" value="Homeodomain-like_sf"/>
</dbReference>
<keyword evidence="12" id="KW-0804">Transcription</keyword>
<evidence type="ECO:0000256" key="11">
    <source>
        <dbReference type="ARBA" id="ARBA00023159"/>
    </source>
</evidence>
<evidence type="ECO:0000256" key="1">
    <source>
        <dbReference type="ARBA" id="ARBA00000086"/>
    </source>
</evidence>
<evidence type="ECO:0000256" key="6">
    <source>
        <dbReference type="ARBA" id="ARBA00022723"/>
    </source>
</evidence>
<evidence type="ECO:0000256" key="10">
    <source>
        <dbReference type="ARBA" id="ARBA00023125"/>
    </source>
</evidence>
<dbReference type="RefSeq" id="WP_371942737.1">
    <property type="nucleotide sequence ID" value="NZ_JAXCEH010000013.1"/>
</dbReference>
<evidence type="ECO:0000256" key="5">
    <source>
        <dbReference type="ARBA" id="ARBA00022679"/>
    </source>
</evidence>
<dbReference type="SMART" id="SM00342">
    <property type="entry name" value="HTH_ARAC"/>
    <property type="match status" value="1"/>
</dbReference>
<dbReference type="EC" id="3.2.2.21" evidence="3"/>
<dbReference type="InterPro" id="IPR023170">
    <property type="entry name" value="HhH_base_excis_C"/>
</dbReference>
<dbReference type="InterPro" id="IPR011257">
    <property type="entry name" value="DNA_glycosylase"/>
</dbReference>
<dbReference type="PROSITE" id="PS01124">
    <property type="entry name" value="HTH_ARAC_FAMILY_2"/>
    <property type="match status" value="1"/>
</dbReference>
<comment type="catalytic activity">
    <reaction evidence="1">
        <text>Hydrolysis of alkylated DNA, releasing 3-methyladenine, 3-methylguanine, 7-methylguanine and 7-methyladenine.</text>
        <dbReference type="EC" id="3.2.2.21"/>
    </reaction>
</comment>
<keyword evidence="9" id="KW-0805">Transcription regulation</keyword>
<keyword evidence="7" id="KW-0227">DNA damage</keyword>
<evidence type="ECO:0000256" key="2">
    <source>
        <dbReference type="ARBA" id="ARBA00001947"/>
    </source>
</evidence>
<evidence type="ECO:0000259" key="14">
    <source>
        <dbReference type="PROSITE" id="PS01124"/>
    </source>
</evidence>
<dbReference type="InterPro" id="IPR037046">
    <property type="entry name" value="AlkA_N_sf"/>
</dbReference>
<evidence type="ECO:0000256" key="7">
    <source>
        <dbReference type="ARBA" id="ARBA00022763"/>
    </source>
</evidence>
<dbReference type="EMBL" id="JAXCEH010000013">
    <property type="protein sequence ID" value="MFA1556027.1"/>
    <property type="molecule type" value="Genomic_DNA"/>
</dbReference>
<dbReference type="Proteomes" id="UP001569904">
    <property type="component" value="Unassembled WGS sequence"/>
</dbReference>
<dbReference type="SUPFAM" id="SSF57884">
    <property type="entry name" value="Ada DNA repair protein, N-terminal domain (N-Ada 10)"/>
    <property type="match status" value="1"/>
</dbReference>
<dbReference type="SUPFAM" id="SSF55945">
    <property type="entry name" value="TATA-box binding protein-like"/>
    <property type="match status" value="1"/>
</dbReference>
<keyword evidence="6" id="KW-0479">Metal-binding</keyword>
<gene>
    <name evidence="15" type="ORF">SM436_20255</name>
</gene>
<dbReference type="InterPro" id="IPR018060">
    <property type="entry name" value="HTH_AraC"/>
</dbReference>
<dbReference type="Gene3D" id="3.40.10.10">
    <property type="entry name" value="DNA Methylphosphotriester Repair Domain"/>
    <property type="match status" value="1"/>
</dbReference>
<keyword evidence="10" id="KW-0238">DNA-binding</keyword>
<dbReference type="SUPFAM" id="SSF46689">
    <property type="entry name" value="Homeodomain-like"/>
    <property type="match status" value="1"/>
</dbReference>
<dbReference type="Pfam" id="PF02805">
    <property type="entry name" value="Ada_Zn_binding"/>
    <property type="match status" value="1"/>
</dbReference>
<evidence type="ECO:0000256" key="12">
    <source>
        <dbReference type="ARBA" id="ARBA00023163"/>
    </source>
</evidence>
<evidence type="ECO:0000256" key="8">
    <source>
        <dbReference type="ARBA" id="ARBA00022833"/>
    </source>
</evidence>
<dbReference type="Gene3D" id="1.10.340.30">
    <property type="entry name" value="Hypothetical protein, domain 2"/>
    <property type="match status" value="1"/>
</dbReference>
<comment type="caution">
    <text evidence="15">The sequence shown here is derived from an EMBL/GenBank/DDBJ whole genome shotgun (WGS) entry which is preliminary data.</text>
</comment>
<evidence type="ECO:0000256" key="4">
    <source>
        <dbReference type="ARBA" id="ARBA00022603"/>
    </source>
</evidence>
<dbReference type="InterPro" id="IPR003265">
    <property type="entry name" value="HhH-GPD_domain"/>
</dbReference>
<dbReference type="SUPFAM" id="SSF48150">
    <property type="entry name" value="DNA-glycosylase"/>
    <property type="match status" value="1"/>
</dbReference>
<keyword evidence="5" id="KW-0808">Transferase</keyword>
<dbReference type="Gene3D" id="1.10.1670.10">
    <property type="entry name" value="Helix-hairpin-Helix base-excision DNA repair enzymes (C-terminal)"/>
    <property type="match status" value="1"/>
</dbReference>
<comment type="cofactor">
    <cofactor evidence="2">
        <name>Zn(2+)</name>
        <dbReference type="ChEBI" id="CHEBI:29105"/>
    </cofactor>
</comment>
<accession>A0ABV4R1I0</accession>
<dbReference type="Pfam" id="PF12833">
    <property type="entry name" value="HTH_18"/>
    <property type="match status" value="1"/>
</dbReference>
<dbReference type="PROSITE" id="PS00041">
    <property type="entry name" value="HTH_ARAC_FAMILY_1"/>
    <property type="match status" value="1"/>
</dbReference>
<evidence type="ECO:0000256" key="13">
    <source>
        <dbReference type="ARBA" id="ARBA00023204"/>
    </source>
</evidence>
<dbReference type="Gene3D" id="3.30.310.20">
    <property type="entry name" value="DNA-3-methyladenine glycosylase AlkA, N-terminal domain"/>
    <property type="match status" value="1"/>
</dbReference>
<dbReference type="InterPro" id="IPR051912">
    <property type="entry name" value="Alkylbase_DNA_Glycosylase/TA"/>
</dbReference>
<keyword evidence="16" id="KW-1185">Reference proteome</keyword>
<evidence type="ECO:0000313" key="15">
    <source>
        <dbReference type="EMBL" id="MFA1556027.1"/>
    </source>
</evidence>
<evidence type="ECO:0000256" key="9">
    <source>
        <dbReference type="ARBA" id="ARBA00023015"/>
    </source>
</evidence>
<dbReference type="InterPro" id="IPR035451">
    <property type="entry name" value="Ada-like_dom_sf"/>
</dbReference>
<dbReference type="Pfam" id="PF06029">
    <property type="entry name" value="AlkA_N"/>
    <property type="match status" value="1"/>
</dbReference>
<evidence type="ECO:0000256" key="3">
    <source>
        <dbReference type="ARBA" id="ARBA00012000"/>
    </source>
</evidence>
<proteinExistence type="predicted"/>
<dbReference type="InterPro" id="IPR010316">
    <property type="entry name" value="AlkA_N"/>
</dbReference>
<dbReference type="InterPro" id="IPR018062">
    <property type="entry name" value="HTH_AraC-typ_CS"/>
</dbReference>
<dbReference type="PANTHER" id="PTHR43003:SF13">
    <property type="entry name" value="DNA-3-METHYLADENINE GLYCOSYLASE 2"/>
    <property type="match status" value="1"/>
</dbReference>
<sequence length="469" mass="51324">MIDVEAVREAMRSRDPRFDGWVYVAVTTTGVYCRPSCPAVMPARRNVRLFRSAAAAQVNGFRACKRCRPDAAPGSPEWNVRGDLAARAMRLIADGLVDRVGVAGLAARLGYSERQLYRLLVAEVGAGPQAIARAQRAHTARTLLESTGLPVSDIAFAAGFTSIRQFNETIRQLYATTPTRLRRPGAPRGALGAVALRLSYRPPLDVAALLRYLGTRAVPGVEEYTDGVYRRSLRLPHGTGVVSFRHVPGADHVACELHLDDPRDLTAAVRRCRRMLDLDADQRAIDAFLGADPVLGTLVAARPGLRVPGHPDPGEAAVRTVLSRRSTADRARGHLTRLVAAHGRRLPAPVGRVTHTFPDMASLACAGSALPAHRRPTMLALAEALAREEIVLDAGADPEHVRKQLLDLPGMGRLDVAHIRMRALGDPDVFIPDIRVRRVLYRLRAEPGPWRPWRSYATQHLWTTSADRL</sequence>
<evidence type="ECO:0000313" key="16">
    <source>
        <dbReference type="Proteomes" id="UP001569904"/>
    </source>
</evidence>
<keyword evidence="13" id="KW-0234">DNA repair</keyword>
<dbReference type="PANTHER" id="PTHR43003">
    <property type="entry name" value="DNA-3-METHYLADENINE GLYCOSYLASE"/>
    <property type="match status" value="1"/>
</dbReference>
<dbReference type="InterPro" id="IPR004026">
    <property type="entry name" value="Ada_DNA_repair_Zn-bd"/>
</dbReference>
<keyword evidence="11" id="KW-0010">Activator</keyword>
<keyword evidence="4" id="KW-0489">Methyltransferase</keyword>
<reference evidence="15 16" key="1">
    <citation type="submission" date="2023-11" db="EMBL/GenBank/DDBJ databases">
        <title>Actinomadura monticuli sp. nov., isolated from volcanic ash.</title>
        <authorList>
            <person name="Lee S.D."/>
            <person name="Yang H."/>
            <person name="Kim I.S."/>
        </authorList>
    </citation>
    <scope>NUCLEOTIDE SEQUENCE [LARGE SCALE GENOMIC DNA]</scope>
    <source>
        <strain evidence="15 16">DSM 45346</strain>
    </source>
</reference>
<dbReference type="SMART" id="SM01009">
    <property type="entry name" value="AlkA_N"/>
    <property type="match status" value="1"/>
</dbReference>